<reference evidence="9" key="1">
    <citation type="submission" date="2016-10" db="EMBL/GenBank/DDBJ databases">
        <authorList>
            <person name="Varghese N."/>
            <person name="Submissions S."/>
        </authorList>
    </citation>
    <scope>NUCLEOTIDE SEQUENCE [LARGE SCALE GENOMIC DNA]</scope>
    <source>
        <strain evidence="9">DSM 16471</strain>
    </source>
</reference>
<evidence type="ECO:0000256" key="5">
    <source>
        <dbReference type="ARBA" id="ARBA00072139"/>
    </source>
</evidence>
<sequence length="261" mass="30076">MKNKNNALKIALVQSVLHWENPIANRAMFNGKIEQIEEDVDVIVLPEMFTTGFTMSPQNIASEEGSITLNWMKDIAARKNSAIIGSIVYNEKQTYFNRLFFVKPNGETFTYDKRHTFTLAGEHKKYQSGKQRLVVGYKGFNFCPLICYDLRFPVWSRNTENIDILLYSANWPAPRINAWDALLKARAIENMVFCIGVNRIGEDNEGHEYPGHTSMYSPLGNELALSKKEEILIVEVTKNEIEKLRNKLTFLEDRDQFNLLD</sequence>
<feature type="domain" description="CN hydrolase" evidence="7">
    <location>
        <begin position="8"/>
        <end position="243"/>
    </location>
</feature>
<dbReference type="OrthoDB" id="9811121at2"/>
<dbReference type="NCBIfam" id="NF007757">
    <property type="entry name" value="PRK10438.1"/>
    <property type="match status" value="1"/>
</dbReference>
<dbReference type="RefSeq" id="WP_091621076.1">
    <property type="nucleotide sequence ID" value="NZ_FNZN01000002.1"/>
</dbReference>
<accession>A0A1H7KWH6</accession>
<dbReference type="Proteomes" id="UP000198990">
    <property type="component" value="Unassembled WGS sequence"/>
</dbReference>
<dbReference type="GO" id="GO:0050152">
    <property type="term" value="F:omega-amidase activity"/>
    <property type="evidence" value="ECO:0007669"/>
    <property type="project" value="UniProtKB-EC"/>
</dbReference>
<dbReference type="EMBL" id="FNZN01000002">
    <property type="protein sequence ID" value="SEK90860.1"/>
    <property type="molecule type" value="Genomic_DNA"/>
</dbReference>
<evidence type="ECO:0000313" key="8">
    <source>
        <dbReference type="EMBL" id="SEK90860.1"/>
    </source>
</evidence>
<dbReference type="Pfam" id="PF00795">
    <property type="entry name" value="CN_hydrolase"/>
    <property type="match status" value="1"/>
</dbReference>
<dbReference type="InterPro" id="IPR003010">
    <property type="entry name" value="C-N_Hydrolase"/>
</dbReference>
<gene>
    <name evidence="8" type="ORF">SAMN04488008_102415</name>
</gene>
<evidence type="ECO:0000259" key="7">
    <source>
        <dbReference type="PROSITE" id="PS50263"/>
    </source>
</evidence>
<evidence type="ECO:0000256" key="2">
    <source>
        <dbReference type="ARBA" id="ARBA00022801"/>
    </source>
</evidence>
<keyword evidence="2 8" id="KW-0378">Hydrolase</keyword>
<dbReference type="PROSITE" id="PS50263">
    <property type="entry name" value="CN_HYDROLASE"/>
    <property type="match status" value="1"/>
</dbReference>
<dbReference type="FunFam" id="3.60.110.10:FF:000004">
    <property type="entry name" value="Carbon-nitrogen hydrolase"/>
    <property type="match status" value="1"/>
</dbReference>
<organism evidence="8 9">
    <name type="scientific">Maribacter orientalis</name>
    <dbReference type="NCBI Taxonomy" id="228957"/>
    <lineage>
        <taxon>Bacteria</taxon>
        <taxon>Pseudomonadati</taxon>
        <taxon>Bacteroidota</taxon>
        <taxon>Flavobacteriia</taxon>
        <taxon>Flavobacteriales</taxon>
        <taxon>Flavobacteriaceae</taxon>
        <taxon>Maribacter</taxon>
    </lineage>
</organism>
<keyword evidence="9" id="KW-1185">Reference proteome</keyword>
<dbReference type="InterPro" id="IPR036526">
    <property type="entry name" value="C-N_Hydrolase_sf"/>
</dbReference>
<proteinExistence type="inferred from homology"/>
<dbReference type="SUPFAM" id="SSF56317">
    <property type="entry name" value="Carbon-nitrogen hydrolase"/>
    <property type="match status" value="1"/>
</dbReference>
<comment type="similarity">
    <text evidence="1">Belongs to the carbon-nitrogen hydrolase superfamily. NIT1/NIT2 family.</text>
</comment>
<evidence type="ECO:0000256" key="3">
    <source>
        <dbReference type="ARBA" id="ARBA00039118"/>
    </source>
</evidence>
<feature type="coiled-coil region" evidence="6">
    <location>
        <begin position="227"/>
        <end position="254"/>
    </location>
</feature>
<dbReference type="STRING" id="228957.SAMN04488008_102415"/>
<dbReference type="AlphaFoldDB" id="A0A1H7KWH6"/>
<evidence type="ECO:0000256" key="1">
    <source>
        <dbReference type="ARBA" id="ARBA00010613"/>
    </source>
</evidence>
<dbReference type="EC" id="3.5.1.3" evidence="3"/>
<dbReference type="CDD" id="cd07575">
    <property type="entry name" value="Xc-1258_like"/>
    <property type="match status" value="1"/>
</dbReference>
<dbReference type="PANTHER" id="PTHR47799:SF1">
    <property type="entry name" value="OMEGA-AMIDASE YAFV"/>
    <property type="match status" value="1"/>
</dbReference>
<evidence type="ECO:0000256" key="6">
    <source>
        <dbReference type="SAM" id="Coils"/>
    </source>
</evidence>
<dbReference type="InterPro" id="IPR052737">
    <property type="entry name" value="Omega-amidase_YafV"/>
</dbReference>
<dbReference type="PANTHER" id="PTHR47799">
    <property type="entry name" value="OMEGA-AMIDASE YAFV"/>
    <property type="match status" value="1"/>
</dbReference>
<evidence type="ECO:0000313" key="9">
    <source>
        <dbReference type="Proteomes" id="UP000198990"/>
    </source>
</evidence>
<evidence type="ECO:0000256" key="4">
    <source>
        <dbReference type="ARBA" id="ARBA00052904"/>
    </source>
</evidence>
<dbReference type="Gene3D" id="3.60.110.10">
    <property type="entry name" value="Carbon-nitrogen hydrolase"/>
    <property type="match status" value="1"/>
</dbReference>
<protein>
    <recommendedName>
        <fullName evidence="5">Omega-amidase YafV</fullName>
        <ecNumber evidence="3">3.5.1.3</ecNumber>
    </recommendedName>
</protein>
<name>A0A1H7KWH6_9FLAO</name>
<comment type="catalytic activity">
    <reaction evidence="4">
        <text>a monoamide of a dicarboxylate + H2O = a dicarboxylate + NH4(+)</text>
        <dbReference type="Rhea" id="RHEA:11716"/>
        <dbReference type="ChEBI" id="CHEBI:15377"/>
        <dbReference type="ChEBI" id="CHEBI:28938"/>
        <dbReference type="ChEBI" id="CHEBI:28965"/>
        <dbReference type="ChEBI" id="CHEBI:77450"/>
        <dbReference type="EC" id="3.5.1.3"/>
    </reaction>
</comment>
<dbReference type="GO" id="GO:0106008">
    <property type="term" value="F:2-oxoglutaramate amidase activity"/>
    <property type="evidence" value="ECO:0007669"/>
    <property type="project" value="TreeGrafter"/>
</dbReference>
<keyword evidence="6" id="KW-0175">Coiled coil</keyword>